<dbReference type="Proteomes" id="UP000280444">
    <property type="component" value="Unassembled WGS sequence"/>
</dbReference>
<dbReference type="Pfam" id="PF01263">
    <property type="entry name" value="Aldose_epim"/>
    <property type="match status" value="1"/>
</dbReference>
<protein>
    <recommendedName>
        <fullName evidence="4">Putative glucose-6-phosphate 1-epimerase</fullName>
        <ecNumber evidence="4">5.1.3.15</ecNumber>
    </recommendedName>
</protein>
<accession>A0A3P1SDX5</accession>
<comment type="catalytic activity">
    <reaction evidence="1">
        <text>alpha-D-glucose 6-phosphate = beta-D-glucose 6-phosphate</text>
        <dbReference type="Rhea" id="RHEA:16249"/>
        <dbReference type="ChEBI" id="CHEBI:58225"/>
        <dbReference type="ChEBI" id="CHEBI:58247"/>
        <dbReference type="EC" id="5.1.3.15"/>
    </reaction>
</comment>
<evidence type="ECO:0000313" key="6">
    <source>
        <dbReference type="EMBL" id="RRC95501.1"/>
    </source>
</evidence>
<dbReference type="EMBL" id="RQZF01000003">
    <property type="protein sequence ID" value="RRC95501.1"/>
    <property type="molecule type" value="Genomic_DNA"/>
</dbReference>
<dbReference type="PANTHER" id="PTHR11122:SF13">
    <property type="entry name" value="GLUCOSE-6-PHOSPHATE 1-EPIMERASE"/>
    <property type="match status" value="1"/>
</dbReference>
<keyword evidence="3 4" id="KW-0413">Isomerase</keyword>
<dbReference type="InterPro" id="IPR014718">
    <property type="entry name" value="GH-type_carb-bd"/>
</dbReference>
<feature type="active site" evidence="5">
    <location>
        <position position="267"/>
    </location>
</feature>
<feature type="active site" evidence="5">
    <location>
        <position position="165"/>
    </location>
</feature>
<comment type="caution">
    <text evidence="6">The sequence shown here is derived from an EMBL/GenBank/DDBJ whole genome shotgun (WGS) entry which is preliminary data.</text>
</comment>
<dbReference type="GO" id="GO:0030246">
    <property type="term" value="F:carbohydrate binding"/>
    <property type="evidence" value="ECO:0007669"/>
    <property type="project" value="UniProtKB-UniRule"/>
</dbReference>
<proteinExistence type="inferred from homology"/>
<organism evidence="6 7">
    <name type="scientific">Schaalia canis</name>
    <dbReference type="NCBI Taxonomy" id="100469"/>
    <lineage>
        <taxon>Bacteria</taxon>
        <taxon>Bacillati</taxon>
        <taxon>Actinomycetota</taxon>
        <taxon>Actinomycetes</taxon>
        <taxon>Actinomycetales</taxon>
        <taxon>Actinomycetaceae</taxon>
        <taxon>Schaalia</taxon>
    </lineage>
</organism>
<dbReference type="GO" id="GO:0005975">
    <property type="term" value="P:carbohydrate metabolic process"/>
    <property type="evidence" value="ECO:0007669"/>
    <property type="project" value="InterPro"/>
</dbReference>
<evidence type="ECO:0000256" key="1">
    <source>
        <dbReference type="ARBA" id="ARBA00001096"/>
    </source>
</evidence>
<comment type="similarity">
    <text evidence="2 4">Belongs to the glucose-6-phosphate 1-epimerase family.</text>
</comment>
<dbReference type="AlphaFoldDB" id="A0A3P1SDX5"/>
<dbReference type="OrthoDB" id="9790727at2"/>
<dbReference type="PIRSF" id="PIRSF016020">
    <property type="entry name" value="PHexose_mutarotase"/>
    <property type="match status" value="1"/>
</dbReference>
<dbReference type="Gene3D" id="2.70.98.10">
    <property type="match status" value="1"/>
</dbReference>
<dbReference type="EC" id="5.1.3.15" evidence="4"/>
<dbReference type="GO" id="GO:0047938">
    <property type="term" value="F:glucose-6-phosphate 1-epimerase activity"/>
    <property type="evidence" value="ECO:0007669"/>
    <property type="project" value="UniProtKB-UniRule"/>
</dbReference>
<evidence type="ECO:0000256" key="2">
    <source>
        <dbReference type="ARBA" id="ARBA00005866"/>
    </source>
</evidence>
<dbReference type="RefSeq" id="WP_124869111.1">
    <property type="nucleotide sequence ID" value="NZ_RQZF01000003.1"/>
</dbReference>
<gene>
    <name evidence="6" type="ORF">EII11_04275</name>
</gene>
<dbReference type="CDD" id="cd09020">
    <property type="entry name" value="D-hex-6-P-epi_like"/>
    <property type="match status" value="1"/>
</dbReference>
<evidence type="ECO:0000256" key="5">
    <source>
        <dbReference type="PIRSR" id="PIRSR016020-1"/>
    </source>
</evidence>
<name>A0A3P1SDX5_9ACTO</name>
<dbReference type="InterPro" id="IPR025532">
    <property type="entry name" value="G6P_1-epimerase"/>
</dbReference>
<evidence type="ECO:0000256" key="4">
    <source>
        <dbReference type="PIRNR" id="PIRNR016020"/>
    </source>
</evidence>
<keyword evidence="7" id="KW-1185">Reference proteome</keyword>
<dbReference type="SUPFAM" id="SSF74650">
    <property type="entry name" value="Galactose mutarotase-like"/>
    <property type="match status" value="1"/>
</dbReference>
<dbReference type="PANTHER" id="PTHR11122">
    <property type="entry name" value="APOSPORY-ASSOCIATED PROTEIN C-RELATED"/>
    <property type="match status" value="1"/>
</dbReference>
<evidence type="ECO:0000313" key="7">
    <source>
        <dbReference type="Proteomes" id="UP000280444"/>
    </source>
</evidence>
<evidence type="ECO:0000256" key="3">
    <source>
        <dbReference type="ARBA" id="ARBA00023235"/>
    </source>
</evidence>
<dbReference type="InterPro" id="IPR008183">
    <property type="entry name" value="Aldose_1/G6P_1-epimerase"/>
</dbReference>
<dbReference type="InterPro" id="IPR011013">
    <property type="entry name" value="Gal_mutarotase_sf_dom"/>
</dbReference>
<reference evidence="6 7" key="1">
    <citation type="submission" date="2018-11" db="EMBL/GenBank/DDBJ databases">
        <title>Genomes From Bacteria Associated with the Canine Oral Cavity: a Test Case for Automated Genome-Based Taxonomic Assignment.</title>
        <authorList>
            <person name="Coil D.A."/>
            <person name="Jospin G."/>
            <person name="Darling A.E."/>
            <person name="Wallis C."/>
            <person name="Davis I.J."/>
            <person name="Harris S."/>
            <person name="Eisen J.A."/>
            <person name="Holcombe L.J."/>
            <person name="O'Flynn C."/>
        </authorList>
    </citation>
    <scope>NUCLEOTIDE SEQUENCE [LARGE SCALE GENOMIC DNA]</scope>
    <source>
        <strain evidence="6 7">OH770</strain>
    </source>
</reference>
<sequence>MSHSSIQSVQTPDSTLVVRDFGAQVLSWRPRASEEVLWVSPLATITRASPLRGGIPVCFPWFDNASRSSAVEATQAPTHGFARNTLWERKKSTEGDSLCFSLTHAPFASGQLEATTRELAEAEYWDLYPHSFDADLSVRTRETLEITLTVTNTDNHSYVFEAAFHTYFRVSDIRNINLKGLEGACYIDALNGFTAGVGDSLDTFSEAVDRVYTSKSPVTISDPGLSREIHIATEGFGSWIVWTPWSEGALSIEDIPDEAWADFLCLEAGNVLGDAQQIYPGETLEMTMRVSVSDLTSFPPQS</sequence>